<dbReference type="Pfam" id="PF21688">
    <property type="entry name" value="FAD-depend_C"/>
    <property type="match status" value="1"/>
</dbReference>
<name>A0A427ANG0_ENSVE</name>
<sequence length="176" mass="18663">MSFSKRASRWANSALVVTVTSNDFDSFGAHGPLAGVGFQSATNVCFSVSETTLPPSSYRLGVHASKLHELFSSRVTEALQQSIVAFDKEVSVLLVWLQTRTSSPVQVSRHADTYESTSLGGLYPIGEGAGYAGGIISAAVDGMYCGFAVAKTLGLYRGDIESVLGIAHKNTGFVKY</sequence>
<protein>
    <recommendedName>
        <fullName evidence="1">FAD-dependent protein C-terminal domain-containing protein</fullName>
    </recommendedName>
</protein>
<evidence type="ECO:0000313" key="2">
    <source>
        <dbReference type="EMBL" id="RRT77755.1"/>
    </source>
</evidence>
<dbReference type="EMBL" id="AMZH03001847">
    <property type="protein sequence ID" value="RRT77755.1"/>
    <property type="molecule type" value="Genomic_DNA"/>
</dbReference>
<dbReference type="InterPro" id="IPR049516">
    <property type="entry name" value="FAD-depend_C"/>
</dbReference>
<reference evidence="2 3" key="1">
    <citation type="journal article" date="2014" name="Agronomy (Basel)">
        <title>A Draft Genome Sequence for Ensete ventricosum, the Drought-Tolerant Tree Against Hunger.</title>
        <authorList>
            <person name="Harrison J."/>
            <person name="Moore K.A."/>
            <person name="Paszkiewicz K."/>
            <person name="Jones T."/>
            <person name="Grant M."/>
            <person name="Ambacheew D."/>
            <person name="Muzemil S."/>
            <person name="Studholme D.J."/>
        </authorList>
    </citation>
    <scope>NUCLEOTIDE SEQUENCE [LARGE SCALE GENOMIC DNA]</scope>
</reference>
<dbReference type="AlphaFoldDB" id="A0A427ANG0"/>
<evidence type="ECO:0000259" key="1">
    <source>
        <dbReference type="Pfam" id="PF21688"/>
    </source>
</evidence>
<gene>
    <name evidence="2" type="ORF">B296_00005277</name>
</gene>
<comment type="caution">
    <text evidence="2">The sequence shown here is derived from an EMBL/GenBank/DDBJ whole genome shotgun (WGS) entry which is preliminary data.</text>
</comment>
<feature type="domain" description="FAD-dependent protein C-terminal" evidence="1">
    <location>
        <begin position="1"/>
        <end position="41"/>
    </location>
</feature>
<dbReference type="PANTHER" id="PTHR42842">
    <property type="entry name" value="FAD/NAD(P)-BINDING OXIDOREDUCTASE"/>
    <property type="match status" value="1"/>
</dbReference>
<accession>A0A427ANG0</accession>
<organism evidence="2 3">
    <name type="scientific">Ensete ventricosum</name>
    <name type="common">Abyssinian banana</name>
    <name type="synonym">Musa ensete</name>
    <dbReference type="NCBI Taxonomy" id="4639"/>
    <lineage>
        <taxon>Eukaryota</taxon>
        <taxon>Viridiplantae</taxon>
        <taxon>Streptophyta</taxon>
        <taxon>Embryophyta</taxon>
        <taxon>Tracheophyta</taxon>
        <taxon>Spermatophyta</taxon>
        <taxon>Magnoliopsida</taxon>
        <taxon>Liliopsida</taxon>
        <taxon>Zingiberales</taxon>
        <taxon>Musaceae</taxon>
        <taxon>Ensete</taxon>
    </lineage>
</organism>
<dbReference type="Proteomes" id="UP000287651">
    <property type="component" value="Unassembled WGS sequence"/>
</dbReference>
<dbReference type="InterPro" id="IPR036188">
    <property type="entry name" value="FAD/NAD-bd_sf"/>
</dbReference>
<proteinExistence type="predicted"/>
<dbReference type="InterPro" id="IPR028348">
    <property type="entry name" value="FAD-binding_protein"/>
</dbReference>
<dbReference type="SUPFAM" id="SSF51905">
    <property type="entry name" value="FAD/NAD(P)-binding domain"/>
    <property type="match status" value="1"/>
</dbReference>
<dbReference type="PANTHER" id="PTHR42842:SF3">
    <property type="entry name" value="FAD_NAD(P)-BINDING OXIDOREDUCTASE FAMILY PROTEIN"/>
    <property type="match status" value="1"/>
</dbReference>
<evidence type="ECO:0000313" key="3">
    <source>
        <dbReference type="Proteomes" id="UP000287651"/>
    </source>
</evidence>
<dbReference type="Gene3D" id="3.50.50.60">
    <property type="entry name" value="FAD/NAD(P)-binding domain"/>
    <property type="match status" value="1"/>
</dbReference>